<protein>
    <submittedName>
        <fullName evidence="1">Uncharacterized protein</fullName>
    </submittedName>
</protein>
<dbReference type="EMBL" id="JABFCT010000002">
    <property type="protein sequence ID" value="KAF5878185.1"/>
    <property type="molecule type" value="Genomic_DNA"/>
</dbReference>
<comment type="caution">
    <text evidence="1">The sequence shown here is derived from an EMBL/GenBank/DDBJ whole genome shotgun (WGS) entry which is preliminary data.</text>
</comment>
<organism evidence="1 2">
    <name type="scientific">Botrytis fragariae</name>
    <dbReference type="NCBI Taxonomy" id="1964551"/>
    <lineage>
        <taxon>Eukaryota</taxon>
        <taxon>Fungi</taxon>
        <taxon>Dikarya</taxon>
        <taxon>Ascomycota</taxon>
        <taxon>Pezizomycotina</taxon>
        <taxon>Leotiomycetes</taxon>
        <taxon>Helotiales</taxon>
        <taxon>Sclerotiniaceae</taxon>
        <taxon>Botrytis</taxon>
    </lineage>
</organism>
<dbReference type="Proteomes" id="UP000531561">
    <property type="component" value="Unassembled WGS sequence"/>
</dbReference>
<evidence type="ECO:0000313" key="2">
    <source>
        <dbReference type="Proteomes" id="UP000531561"/>
    </source>
</evidence>
<dbReference type="GeneID" id="59254489"/>
<accession>A0A8H6B2X9</accession>
<proteinExistence type="predicted"/>
<dbReference type="RefSeq" id="XP_037197130.1">
    <property type="nucleotide sequence ID" value="XM_037330797.1"/>
</dbReference>
<reference evidence="1 2" key="1">
    <citation type="journal article" date="2020" name="Phytopathology">
        <title>A high-quality genome resource of Botrytis fragariae, a new and rapidly spreading fungal pathogen causing strawberry gray mold in the U.S.A.</title>
        <authorList>
            <person name="Wu Y."/>
            <person name="Saski C.A."/>
            <person name="Schnabel G."/>
            <person name="Xiao S."/>
            <person name="Hu M."/>
        </authorList>
    </citation>
    <scope>NUCLEOTIDE SEQUENCE [LARGE SCALE GENOMIC DNA]</scope>
    <source>
        <strain evidence="1 2">BVB16</strain>
    </source>
</reference>
<dbReference type="AlphaFoldDB" id="A0A8H6B2X9"/>
<keyword evidence="2" id="KW-1185">Reference proteome</keyword>
<gene>
    <name evidence="1" type="ORF">Bfra_000350</name>
</gene>
<sequence length="91" mass="9829">MPSPSKALDRIFPVAPMVLVAGPRPPHDCFLFGGDPPSPMAHMFLRATSREVGESSLRGCTKATSHSGDKHEASICRQSLGYHQGLRVSRT</sequence>
<evidence type="ECO:0000313" key="1">
    <source>
        <dbReference type="EMBL" id="KAF5878185.1"/>
    </source>
</evidence>
<name>A0A8H6B2X9_9HELO</name>